<gene>
    <name evidence="1" type="ORF">BJ138DRAFT_226298</name>
</gene>
<protein>
    <submittedName>
        <fullName evidence="1">Uncharacterized protein</fullName>
    </submittedName>
</protein>
<evidence type="ECO:0000313" key="1">
    <source>
        <dbReference type="EMBL" id="KAH7915084.1"/>
    </source>
</evidence>
<name>A0ACB8ANY0_9AGAM</name>
<evidence type="ECO:0000313" key="2">
    <source>
        <dbReference type="Proteomes" id="UP000790377"/>
    </source>
</evidence>
<comment type="caution">
    <text evidence="1">The sequence shown here is derived from an EMBL/GenBank/DDBJ whole genome shotgun (WGS) entry which is preliminary data.</text>
</comment>
<organism evidence="1 2">
    <name type="scientific">Hygrophoropsis aurantiaca</name>
    <dbReference type="NCBI Taxonomy" id="72124"/>
    <lineage>
        <taxon>Eukaryota</taxon>
        <taxon>Fungi</taxon>
        <taxon>Dikarya</taxon>
        <taxon>Basidiomycota</taxon>
        <taxon>Agaricomycotina</taxon>
        <taxon>Agaricomycetes</taxon>
        <taxon>Agaricomycetidae</taxon>
        <taxon>Boletales</taxon>
        <taxon>Coniophorineae</taxon>
        <taxon>Hygrophoropsidaceae</taxon>
        <taxon>Hygrophoropsis</taxon>
    </lineage>
</organism>
<sequence>MHPVWDRKKIVPAIWAPAAILQLVVSFVYVSKVSHASTALILDDASLKAITISYFATASTVDVLISGSLAYLLSRERSTGKARSYDRIMQRLVIFTINSGVWTAIFSLLAIIMFVRLSRNEVYVVFDFPLCPLYCNALLANLNVRAYVRSLRQSLDTEMGVFTPSFVDHELRKGHEIKKLSAVVFTHTTSESMREQDSD</sequence>
<keyword evidence="2" id="KW-1185">Reference proteome</keyword>
<dbReference type="EMBL" id="MU267605">
    <property type="protein sequence ID" value="KAH7915084.1"/>
    <property type="molecule type" value="Genomic_DNA"/>
</dbReference>
<proteinExistence type="predicted"/>
<dbReference type="Proteomes" id="UP000790377">
    <property type="component" value="Unassembled WGS sequence"/>
</dbReference>
<accession>A0ACB8ANY0</accession>
<reference evidence="1" key="1">
    <citation type="journal article" date="2021" name="New Phytol.">
        <title>Evolutionary innovations through gain and loss of genes in the ectomycorrhizal Boletales.</title>
        <authorList>
            <person name="Wu G."/>
            <person name="Miyauchi S."/>
            <person name="Morin E."/>
            <person name="Kuo A."/>
            <person name="Drula E."/>
            <person name="Varga T."/>
            <person name="Kohler A."/>
            <person name="Feng B."/>
            <person name="Cao Y."/>
            <person name="Lipzen A."/>
            <person name="Daum C."/>
            <person name="Hundley H."/>
            <person name="Pangilinan J."/>
            <person name="Johnson J."/>
            <person name="Barry K."/>
            <person name="LaButti K."/>
            <person name="Ng V."/>
            <person name="Ahrendt S."/>
            <person name="Min B."/>
            <person name="Choi I.G."/>
            <person name="Park H."/>
            <person name="Plett J.M."/>
            <person name="Magnuson J."/>
            <person name="Spatafora J.W."/>
            <person name="Nagy L.G."/>
            <person name="Henrissat B."/>
            <person name="Grigoriev I.V."/>
            <person name="Yang Z.L."/>
            <person name="Xu J."/>
            <person name="Martin F.M."/>
        </authorList>
    </citation>
    <scope>NUCLEOTIDE SEQUENCE</scope>
    <source>
        <strain evidence="1">ATCC 28755</strain>
    </source>
</reference>